<name>A0A9W6ZU03_9STRA</name>
<evidence type="ECO:0000256" key="8">
    <source>
        <dbReference type="ARBA" id="ARBA00039612"/>
    </source>
</evidence>
<dbReference type="Gene3D" id="1.10.510.10">
    <property type="entry name" value="Transferase(Phosphotransferase) domain 1"/>
    <property type="match status" value="1"/>
</dbReference>
<dbReference type="InterPro" id="IPR000719">
    <property type="entry name" value="Prot_kinase_dom"/>
</dbReference>
<dbReference type="EMBL" id="BRXY01000059">
    <property type="protein sequence ID" value="GMH59511.1"/>
    <property type="molecule type" value="Genomic_DNA"/>
</dbReference>
<accession>A0A9W6ZU03</accession>
<dbReference type="PROSITE" id="PS00107">
    <property type="entry name" value="PROTEIN_KINASE_ATP"/>
    <property type="match status" value="1"/>
</dbReference>
<evidence type="ECO:0000256" key="10">
    <source>
        <dbReference type="ARBA" id="ARBA00042858"/>
    </source>
</evidence>
<dbReference type="AlphaFoldDB" id="A0A9W6ZU03"/>
<dbReference type="FunFam" id="1.10.510.10:FF:000624">
    <property type="entry name" value="Mitogen-activated protein kinase"/>
    <property type="match status" value="1"/>
</dbReference>
<dbReference type="PANTHER" id="PTHR24056:SF546">
    <property type="entry name" value="CYCLIN-DEPENDENT KINASE 12"/>
    <property type="match status" value="1"/>
</dbReference>
<dbReference type="GO" id="GO:0000307">
    <property type="term" value="C:cyclin-dependent protein kinase holoenzyme complex"/>
    <property type="evidence" value="ECO:0007669"/>
    <property type="project" value="TreeGrafter"/>
</dbReference>
<keyword evidence="5" id="KW-0418">Kinase</keyword>
<evidence type="ECO:0000256" key="7">
    <source>
        <dbReference type="ARBA" id="ARBA00038543"/>
    </source>
</evidence>
<evidence type="ECO:0000256" key="13">
    <source>
        <dbReference type="SAM" id="MobiDB-lite"/>
    </source>
</evidence>
<protein>
    <recommendedName>
        <fullName evidence="8">Cyclin-dependent kinase 2 homolog</fullName>
    </recommendedName>
    <alternativeName>
        <fullName evidence="9">Cell division control protein 2 homolog</fullName>
    </alternativeName>
    <alternativeName>
        <fullName evidence="10">cdc2-related kinase 2</fullName>
    </alternativeName>
</protein>
<keyword evidence="2 12" id="KW-0723">Serine/threonine-protein kinase</keyword>
<evidence type="ECO:0000256" key="12">
    <source>
        <dbReference type="RuleBase" id="RU000304"/>
    </source>
</evidence>
<keyword evidence="16" id="KW-1185">Reference proteome</keyword>
<evidence type="ECO:0000256" key="9">
    <source>
        <dbReference type="ARBA" id="ARBA00041902"/>
    </source>
</evidence>
<evidence type="ECO:0000256" key="3">
    <source>
        <dbReference type="ARBA" id="ARBA00022679"/>
    </source>
</evidence>
<dbReference type="PANTHER" id="PTHR24056">
    <property type="entry name" value="CELL DIVISION PROTEIN KINASE"/>
    <property type="match status" value="1"/>
</dbReference>
<dbReference type="PROSITE" id="PS50011">
    <property type="entry name" value="PROTEIN_KINASE_DOM"/>
    <property type="match status" value="1"/>
</dbReference>
<dbReference type="InterPro" id="IPR050108">
    <property type="entry name" value="CDK"/>
</dbReference>
<proteinExistence type="inferred from homology"/>
<feature type="compositionally biased region" description="Low complexity" evidence="13">
    <location>
        <begin position="51"/>
        <end position="95"/>
    </location>
</feature>
<dbReference type="GO" id="GO:0008353">
    <property type="term" value="F:RNA polymerase II CTD heptapeptide repeat kinase activity"/>
    <property type="evidence" value="ECO:0007669"/>
    <property type="project" value="TreeGrafter"/>
</dbReference>
<keyword evidence="6 11" id="KW-0067">ATP-binding</keyword>
<dbReference type="PROSITE" id="PS00108">
    <property type="entry name" value="PROTEIN_KINASE_ST"/>
    <property type="match status" value="1"/>
</dbReference>
<evidence type="ECO:0000256" key="5">
    <source>
        <dbReference type="ARBA" id="ARBA00022777"/>
    </source>
</evidence>
<keyword evidence="4 11" id="KW-0547">Nucleotide-binding</keyword>
<dbReference type="GO" id="GO:0005524">
    <property type="term" value="F:ATP binding"/>
    <property type="evidence" value="ECO:0007669"/>
    <property type="project" value="UniProtKB-UniRule"/>
</dbReference>
<dbReference type="InterPro" id="IPR011009">
    <property type="entry name" value="Kinase-like_dom_sf"/>
</dbReference>
<dbReference type="GO" id="GO:0005634">
    <property type="term" value="C:nucleus"/>
    <property type="evidence" value="ECO:0007669"/>
    <property type="project" value="TreeGrafter"/>
</dbReference>
<dbReference type="Gene3D" id="3.30.200.20">
    <property type="entry name" value="Phosphorylase Kinase, domain 1"/>
    <property type="match status" value="1"/>
</dbReference>
<evidence type="ECO:0000256" key="6">
    <source>
        <dbReference type="ARBA" id="ARBA00022840"/>
    </source>
</evidence>
<feature type="binding site" evidence="11">
    <location>
        <position position="153"/>
    </location>
    <ligand>
        <name>ATP</name>
        <dbReference type="ChEBI" id="CHEBI:30616"/>
    </ligand>
</feature>
<evidence type="ECO:0000256" key="1">
    <source>
        <dbReference type="ARBA" id="ARBA00006485"/>
    </source>
</evidence>
<evidence type="ECO:0000256" key="11">
    <source>
        <dbReference type="PROSITE-ProRule" id="PRU10141"/>
    </source>
</evidence>
<feature type="compositionally biased region" description="Pro residues" evidence="13">
    <location>
        <begin position="22"/>
        <end position="33"/>
    </location>
</feature>
<dbReference type="SUPFAM" id="SSF56112">
    <property type="entry name" value="Protein kinase-like (PK-like)"/>
    <property type="match status" value="1"/>
</dbReference>
<keyword evidence="3" id="KW-0808">Transferase</keyword>
<evidence type="ECO:0000259" key="14">
    <source>
        <dbReference type="PROSITE" id="PS50011"/>
    </source>
</evidence>
<evidence type="ECO:0000256" key="4">
    <source>
        <dbReference type="ARBA" id="ARBA00022741"/>
    </source>
</evidence>
<dbReference type="OrthoDB" id="28397at2759"/>
<evidence type="ECO:0000313" key="15">
    <source>
        <dbReference type="EMBL" id="GMH59511.1"/>
    </source>
</evidence>
<dbReference type="Pfam" id="PF00069">
    <property type="entry name" value="Pkinase"/>
    <property type="match status" value="1"/>
</dbReference>
<comment type="caution">
    <text evidence="15">The sequence shown here is derived from an EMBL/GenBank/DDBJ whole genome shotgun (WGS) entry which is preliminary data.</text>
</comment>
<evidence type="ECO:0000256" key="2">
    <source>
        <dbReference type="ARBA" id="ARBA00022527"/>
    </source>
</evidence>
<reference evidence="16" key="1">
    <citation type="journal article" date="2023" name="Commun. Biol.">
        <title>Genome analysis of Parmales, the sister group of diatoms, reveals the evolutionary specialization of diatoms from phago-mixotrophs to photoautotrophs.</title>
        <authorList>
            <person name="Ban H."/>
            <person name="Sato S."/>
            <person name="Yoshikawa S."/>
            <person name="Yamada K."/>
            <person name="Nakamura Y."/>
            <person name="Ichinomiya M."/>
            <person name="Sato N."/>
            <person name="Blanc-Mathieu R."/>
            <person name="Endo H."/>
            <person name="Kuwata A."/>
            <person name="Ogata H."/>
        </authorList>
    </citation>
    <scope>NUCLEOTIDE SEQUENCE [LARGE SCALE GENOMIC DNA]</scope>
    <source>
        <strain evidence="16">NIES 3701</strain>
    </source>
</reference>
<organism evidence="15 16">
    <name type="scientific">Triparma strigata</name>
    <dbReference type="NCBI Taxonomy" id="1606541"/>
    <lineage>
        <taxon>Eukaryota</taxon>
        <taxon>Sar</taxon>
        <taxon>Stramenopiles</taxon>
        <taxon>Ochrophyta</taxon>
        <taxon>Bolidophyceae</taxon>
        <taxon>Parmales</taxon>
        <taxon>Triparmaceae</taxon>
        <taxon>Triparma</taxon>
    </lineage>
</organism>
<comment type="similarity">
    <text evidence="1">Belongs to the protein kinase superfamily. CMGC Ser/Thr protein kinase family. CDC2/CDKX subfamily.</text>
</comment>
<feature type="region of interest" description="Disordered" evidence="13">
    <location>
        <begin position="1"/>
        <end position="106"/>
    </location>
</feature>
<feature type="compositionally biased region" description="Pro residues" evidence="13">
    <location>
        <begin position="96"/>
        <end position="106"/>
    </location>
</feature>
<sequence length="467" mass="52098">MPQSNFDRKPHLKNGSRKRPRPPPPPPPPPPQPTTGNGNNKSAFQPPQDHTNSNNNSNSNNSTTNSYLLPSSTLPKSSSQASLLSPPPSKSSSPHPFSPPPNPLSLPRFPPMISPGLPDVAVCYNKKAHVGAGMYGVVFLAKDKVTGADVALKQMNGLGEGGGGFPLTSLREINILRKLRHENIVKLHRVVAKYEGPTPVTLFLAFDYLSYDLFGILRSPNVPVKQEHIKSWSFQLIKGLHFAHQKGYIHRDIKPANILVSSAGVVKIADWGLARSFPPPDSAKRLTMNVVTLWYRPPELLLGKKNYSQKVDIWSAGCVIAEMFKNKGSLFAGPKDPDQIKEIWEMLGVPPPNSWAATGDCKEKYDEYTSEREYSSENKLDATMRRNARMHGYVTENFLKLLNGLLCQDPDQRITAFDAMDADYFFDKPLVIKTENMKDIMNFKQESIHEKNVKDRKQMDKQMDMAG</sequence>
<feature type="compositionally biased region" description="Polar residues" evidence="13">
    <location>
        <begin position="34"/>
        <end position="50"/>
    </location>
</feature>
<gene>
    <name evidence="15" type="ORF">TrST_g11504</name>
</gene>
<comment type="subunit">
    <text evidence="7">May form a complex composed of at least the catalytic subunit CRK2 and a cyclin.</text>
</comment>
<dbReference type="SMART" id="SM00220">
    <property type="entry name" value="S_TKc"/>
    <property type="match status" value="1"/>
</dbReference>
<dbReference type="InterPro" id="IPR017441">
    <property type="entry name" value="Protein_kinase_ATP_BS"/>
</dbReference>
<dbReference type="InterPro" id="IPR008271">
    <property type="entry name" value="Ser/Thr_kinase_AS"/>
</dbReference>
<dbReference type="Proteomes" id="UP001165085">
    <property type="component" value="Unassembled WGS sequence"/>
</dbReference>
<feature type="domain" description="Protein kinase" evidence="14">
    <location>
        <begin position="124"/>
        <end position="426"/>
    </location>
</feature>
<evidence type="ECO:0000313" key="16">
    <source>
        <dbReference type="Proteomes" id="UP001165085"/>
    </source>
</evidence>
<feature type="compositionally biased region" description="Basic residues" evidence="13">
    <location>
        <begin position="10"/>
        <end position="21"/>
    </location>
</feature>
<dbReference type="GO" id="GO:0032968">
    <property type="term" value="P:positive regulation of transcription elongation by RNA polymerase II"/>
    <property type="evidence" value="ECO:0007669"/>
    <property type="project" value="TreeGrafter"/>
</dbReference>